<dbReference type="Proteomes" id="UP000250241">
    <property type="component" value="Chromosome"/>
</dbReference>
<accession>A0A2Z5QXH2</accession>
<feature type="compositionally biased region" description="Polar residues" evidence="1">
    <location>
        <begin position="76"/>
        <end position="91"/>
    </location>
</feature>
<proteinExistence type="predicted"/>
<name>A0A2Z5QXH2_9MICC</name>
<dbReference type="EMBL" id="AP017895">
    <property type="protein sequence ID" value="BAV87155.1"/>
    <property type="molecule type" value="Genomic_DNA"/>
</dbReference>
<protein>
    <submittedName>
        <fullName evidence="2">DNA polymerase III subunits gamma and tau</fullName>
    </submittedName>
</protein>
<gene>
    <name evidence="2" type="ORF">RA11412_0856</name>
</gene>
<reference evidence="2 3" key="1">
    <citation type="submission" date="2016-10" db="EMBL/GenBank/DDBJ databases">
        <title>Genome sequence of Rothia aeria strain JCM11412.</title>
        <authorList>
            <person name="Nambu T."/>
        </authorList>
    </citation>
    <scope>NUCLEOTIDE SEQUENCE [LARGE SCALE GENOMIC DNA]</scope>
    <source>
        <strain evidence="2 3">JCM 11412</strain>
    </source>
</reference>
<organism evidence="2 3">
    <name type="scientific">Rothia aeria</name>
    <dbReference type="NCBI Taxonomy" id="172042"/>
    <lineage>
        <taxon>Bacteria</taxon>
        <taxon>Bacillati</taxon>
        <taxon>Actinomycetota</taxon>
        <taxon>Actinomycetes</taxon>
        <taxon>Micrococcales</taxon>
        <taxon>Micrococcaceae</taxon>
        <taxon>Rothia</taxon>
    </lineage>
</organism>
<evidence type="ECO:0000256" key="1">
    <source>
        <dbReference type="SAM" id="MobiDB-lite"/>
    </source>
</evidence>
<keyword evidence="3" id="KW-1185">Reference proteome</keyword>
<feature type="compositionally biased region" description="Basic and acidic residues" evidence="1">
    <location>
        <begin position="63"/>
        <end position="73"/>
    </location>
</feature>
<evidence type="ECO:0000313" key="3">
    <source>
        <dbReference type="Proteomes" id="UP000250241"/>
    </source>
</evidence>
<feature type="compositionally biased region" description="Low complexity" evidence="1">
    <location>
        <begin position="93"/>
        <end position="107"/>
    </location>
</feature>
<feature type="compositionally biased region" description="Basic and acidic residues" evidence="1">
    <location>
        <begin position="126"/>
        <end position="137"/>
    </location>
</feature>
<dbReference type="KEGG" id="raj:RA11412_0856"/>
<feature type="region of interest" description="Disordered" evidence="1">
    <location>
        <begin position="63"/>
        <end position="137"/>
    </location>
</feature>
<sequence length="137" mass="14605">MGRVSDRSVTEQLLRLEPVRYTNGELYVRADMPTLRAVKASVTELSERVSEFLRVKVRVRAEVAKKTPRDDVKPAGNQTGNSPAAPSSQGAVPSATPTSTDTSAIADGPRGVKMPGAATASPCSRRATDKTSRRQPA</sequence>
<evidence type="ECO:0000313" key="2">
    <source>
        <dbReference type="EMBL" id="BAV87155.1"/>
    </source>
</evidence>
<dbReference type="AlphaFoldDB" id="A0A2Z5QXH2"/>